<dbReference type="EMBL" id="SJPU01000001">
    <property type="protein sequence ID" value="TWU19639.1"/>
    <property type="molecule type" value="Genomic_DNA"/>
</dbReference>
<evidence type="ECO:0000313" key="2">
    <source>
        <dbReference type="EMBL" id="TWU19639.1"/>
    </source>
</evidence>
<dbReference type="Proteomes" id="UP000319908">
    <property type="component" value="Unassembled WGS sequence"/>
</dbReference>
<reference evidence="2 3" key="1">
    <citation type="journal article" date="2020" name="Antonie Van Leeuwenhoek">
        <title>Rhodopirellula heiligendammensis sp. nov., Rhodopirellula pilleata sp. nov., and Rhodopirellula solitaria sp. nov. isolated from natural or artificial marine surfaces in Northern Germany and California, USA, and emended description of the genus Rhodopirellula.</title>
        <authorList>
            <person name="Kallscheuer N."/>
            <person name="Wiegand S."/>
            <person name="Jogler M."/>
            <person name="Boedeker C."/>
            <person name="Peeters S.H."/>
            <person name="Rast P."/>
            <person name="Heuer A."/>
            <person name="Jetten M.S.M."/>
            <person name="Rohde M."/>
            <person name="Jogler C."/>
        </authorList>
    </citation>
    <scope>NUCLEOTIDE SEQUENCE [LARGE SCALE GENOMIC DNA]</scope>
    <source>
        <strain evidence="2 3">Poly21</strain>
    </source>
</reference>
<evidence type="ECO:0000256" key="1">
    <source>
        <dbReference type="SAM" id="Phobius"/>
    </source>
</evidence>
<keyword evidence="1" id="KW-1133">Transmembrane helix</keyword>
<keyword evidence="1" id="KW-0812">Transmembrane</keyword>
<keyword evidence="3" id="KW-1185">Reference proteome</keyword>
<dbReference type="OrthoDB" id="260093at2"/>
<dbReference type="RefSeq" id="WP_146406411.1">
    <property type="nucleotide sequence ID" value="NZ_SJPU01000001.1"/>
</dbReference>
<sequence length="333" mass="36383">MILRRDHERQRLSLSVHTLRHWVACVAAGWLVMWLLMTVDVADAATPEITTQASTTTVRVAQPFTVRWTVVAPTGSKVMFPKRGLQLGDFEVLGVSDQFDVPQAGTNATRTWTRQMTLETIQTGDLVIPDLEIRIQSARGSDTAESTALRTQSLTIHVASVLEDRADPTQFHDIQPVVDVDIPTEPARNHLAWALGGTVGVAVLAIASVIVVRKRNSMTPQTWALGELAELQLATRTGEAGADEATLRLSGILHDFLLLQLDMDEGGRTTHELLDTVSDKHTVAREIIDRIGVLIKLADDAKFAGQHLTQSELAAAIDESREIIQAIASSQQS</sequence>
<name>A0A5C6CA41_9BACT</name>
<dbReference type="AlphaFoldDB" id="A0A5C6CA41"/>
<gene>
    <name evidence="2" type="ORF">Poly21_18140</name>
</gene>
<feature type="transmembrane region" description="Helical" evidence="1">
    <location>
        <begin position="191"/>
        <end position="212"/>
    </location>
</feature>
<accession>A0A5C6CA41</accession>
<feature type="transmembrane region" description="Helical" evidence="1">
    <location>
        <begin position="21"/>
        <end position="39"/>
    </location>
</feature>
<protein>
    <submittedName>
        <fullName evidence="2">Uncharacterized protein</fullName>
    </submittedName>
</protein>
<evidence type="ECO:0000313" key="3">
    <source>
        <dbReference type="Proteomes" id="UP000319908"/>
    </source>
</evidence>
<keyword evidence="1" id="KW-0472">Membrane</keyword>
<organism evidence="2 3">
    <name type="scientific">Allorhodopirellula heiligendammensis</name>
    <dbReference type="NCBI Taxonomy" id="2714739"/>
    <lineage>
        <taxon>Bacteria</taxon>
        <taxon>Pseudomonadati</taxon>
        <taxon>Planctomycetota</taxon>
        <taxon>Planctomycetia</taxon>
        <taxon>Pirellulales</taxon>
        <taxon>Pirellulaceae</taxon>
        <taxon>Allorhodopirellula</taxon>
    </lineage>
</organism>
<comment type="caution">
    <text evidence="2">The sequence shown here is derived from an EMBL/GenBank/DDBJ whole genome shotgun (WGS) entry which is preliminary data.</text>
</comment>
<proteinExistence type="predicted"/>